<dbReference type="InterPro" id="IPR006362">
    <property type="entry name" value="Cbl_synth_CobM/CibF"/>
</dbReference>
<dbReference type="GO" id="GO:0009236">
    <property type="term" value="P:cobalamin biosynthetic process"/>
    <property type="evidence" value="ECO:0007669"/>
    <property type="project" value="UniProtKB-UniPathway"/>
</dbReference>
<evidence type="ECO:0000259" key="8">
    <source>
        <dbReference type="Pfam" id="PF00590"/>
    </source>
</evidence>
<keyword evidence="5 7" id="KW-0808">Transferase</keyword>
<reference evidence="9" key="1">
    <citation type="submission" date="2020-10" db="EMBL/GenBank/DDBJ databases">
        <authorList>
            <person name="Hahn C.J."/>
            <person name="Laso-Perez R."/>
            <person name="Vulcano F."/>
            <person name="Vaziourakis K.-M."/>
            <person name="Stokke R."/>
            <person name="Steen I.H."/>
            <person name="Teske A."/>
            <person name="Boetius A."/>
            <person name="Liebeke M."/>
            <person name="Amann R."/>
            <person name="Knittel K."/>
        </authorList>
    </citation>
    <scope>NUCLEOTIDE SEQUENCE</scope>
    <source>
        <strain evidence="9">Gfbio:e3339647-f889-4370-9287-4fb5cb688e4c:AG392D22_GoMArc1</strain>
    </source>
</reference>
<dbReference type="InterPro" id="IPR003043">
    <property type="entry name" value="Uropor_MeTrfase_CS"/>
</dbReference>
<dbReference type="UniPathway" id="UPA00148"/>
<dbReference type="Gene3D" id="3.40.1010.10">
    <property type="entry name" value="Cobalt-precorrin-4 Transmethylase, Domain 1"/>
    <property type="match status" value="1"/>
</dbReference>
<dbReference type="PROSITE" id="PS00840">
    <property type="entry name" value="SUMT_2"/>
    <property type="match status" value="1"/>
</dbReference>
<dbReference type="EC" id="2.1.1.107" evidence="9"/>
<dbReference type="GO" id="GO:0046026">
    <property type="term" value="F:precorrin-4 C11-methyltransferase activity"/>
    <property type="evidence" value="ECO:0007669"/>
    <property type="project" value="InterPro"/>
</dbReference>
<name>A0A811TG91_9EURY</name>
<evidence type="ECO:0000256" key="2">
    <source>
        <dbReference type="ARBA" id="ARBA00005879"/>
    </source>
</evidence>
<dbReference type="InterPro" id="IPR050161">
    <property type="entry name" value="Siro_Cobalamin_biosynth"/>
</dbReference>
<comment type="pathway">
    <text evidence="1">Cofactor biosynthesis; adenosylcobalamin biosynthesis.</text>
</comment>
<keyword evidence="6" id="KW-0949">S-adenosyl-L-methionine</keyword>
<proteinExistence type="inferred from homology"/>
<dbReference type="Proteomes" id="UP000634805">
    <property type="component" value="Unassembled WGS sequence"/>
</dbReference>
<evidence type="ECO:0000313" key="10">
    <source>
        <dbReference type="Proteomes" id="UP000634805"/>
    </source>
</evidence>
<keyword evidence="3" id="KW-0169">Cobalamin biosynthesis</keyword>
<dbReference type="InterPro" id="IPR035996">
    <property type="entry name" value="4pyrrol_Methylase_sf"/>
</dbReference>
<dbReference type="PANTHER" id="PTHR45790">
    <property type="entry name" value="SIROHEME SYNTHASE-RELATED"/>
    <property type="match status" value="1"/>
</dbReference>
<evidence type="ECO:0000256" key="4">
    <source>
        <dbReference type="ARBA" id="ARBA00022603"/>
    </source>
</evidence>
<protein>
    <submittedName>
        <fullName evidence="9">S-adenosyl-L-methionine-dependent uroporphyrinogen III methyltransferase</fullName>
        <ecNumber evidence="9">2.1.1.107</ecNumber>
    </submittedName>
</protein>
<dbReference type="InterPro" id="IPR014777">
    <property type="entry name" value="4pyrrole_Mease_sub1"/>
</dbReference>
<organism evidence="9 10">
    <name type="scientific">Candidatus Argoarchaeum ethanivorans</name>
    <dbReference type="NCBI Taxonomy" id="2608793"/>
    <lineage>
        <taxon>Archaea</taxon>
        <taxon>Methanobacteriati</taxon>
        <taxon>Methanobacteriota</taxon>
        <taxon>Stenosarchaea group</taxon>
        <taxon>Methanomicrobia</taxon>
        <taxon>Methanosarcinales</taxon>
        <taxon>Methanosarcinales incertae sedis</taxon>
        <taxon>GOM Arc I cluster</taxon>
        <taxon>Candidatus Argoarchaeum</taxon>
    </lineage>
</organism>
<dbReference type="Gene3D" id="3.30.950.10">
    <property type="entry name" value="Methyltransferase, Cobalt-precorrin-4 Transmethylase, Domain 2"/>
    <property type="match status" value="1"/>
</dbReference>
<evidence type="ECO:0000256" key="6">
    <source>
        <dbReference type="ARBA" id="ARBA00022691"/>
    </source>
</evidence>
<dbReference type="InterPro" id="IPR000878">
    <property type="entry name" value="4pyrrol_Mease"/>
</dbReference>
<dbReference type="GO" id="GO:0004851">
    <property type="term" value="F:uroporphyrin-III C-methyltransferase activity"/>
    <property type="evidence" value="ECO:0007669"/>
    <property type="project" value="UniProtKB-EC"/>
</dbReference>
<sequence>MIITQVYFVGAGPGTLELLSIKAERLIKTADLVIHYGDATAPEIIELAAADIISSYGKTLDEITDTIENYVKQKKTVVRIHSGDPSLFGGMLEQIHALEKRSIEVEVVPGISAMFASAALLKTQLTLPGVTQTVIVTRPEEPIEELSKHLATMVIFLGVEKIQEIIDRVAYPPGTDVAVVYHAFWHDQKIIKGTISDIVEKVETAKIKHGAIIIIGEAANPKTILTLDRGE</sequence>
<evidence type="ECO:0000256" key="1">
    <source>
        <dbReference type="ARBA" id="ARBA00004953"/>
    </source>
</evidence>
<dbReference type="PANTHER" id="PTHR45790:SF4">
    <property type="entry name" value="COBALT-PRECORRIN-4 C(11)-METHYLTRANSFERASE"/>
    <property type="match status" value="1"/>
</dbReference>
<evidence type="ECO:0000313" key="9">
    <source>
        <dbReference type="EMBL" id="CAD6494911.1"/>
    </source>
</evidence>
<evidence type="ECO:0000256" key="7">
    <source>
        <dbReference type="RuleBase" id="RU003960"/>
    </source>
</evidence>
<dbReference type="CDD" id="cd11641">
    <property type="entry name" value="Precorrin-4_C11-MT"/>
    <property type="match status" value="1"/>
</dbReference>
<dbReference type="Pfam" id="PF00590">
    <property type="entry name" value="TP_methylase"/>
    <property type="match status" value="1"/>
</dbReference>
<accession>A0A811TG91</accession>
<evidence type="ECO:0000256" key="5">
    <source>
        <dbReference type="ARBA" id="ARBA00022679"/>
    </source>
</evidence>
<gene>
    <name evidence="9" type="ORF">EMLJLAPB_01016</name>
</gene>
<comment type="caution">
    <text evidence="9">The sequence shown here is derived from an EMBL/GenBank/DDBJ whole genome shotgun (WGS) entry which is preliminary data.</text>
</comment>
<keyword evidence="4 7" id="KW-0489">Methyltransferase</keyword>
<dbReference type="GO" id="GO:0032259">
    <property type="term" value="P:methylation"/>
    <property type="evidence" value="ECO:0007669"/>
    <property type="project" value="UniProtKB-KW"/>
</dbReference>
<feature type="domain" description="Tetrapyrrole methylase" evidence="8">
    <location>
        <begin position="6"/>
        <end position="198"/>
    </location>
</feature>
<dbReference type="SUPFAM" id="SSF53790">
    <property type="entry name" value="Tetrapyrrole methylase"/>
    <property type="match status" value="1"/>
</dbReference>
<dbReference type="EMBL" id="CAJHIS010000037">
    <property type="protein sequence ID" value="CAD6494911.1"/>
    <property type="molecule type" value="Genomic_DNA"/>
</dbReference>
<comment type="similarity">
    <text evidence="2 7">Belongs to the precorrin methyltransferase family.</text>
</comment>
<evidence type="ECO:0000256" key="3">
    <source>
        <dbReference type="ARBA" id="ARBA00022573"/>
    </source>
</evidence>
<dbReference type="AlphaFoldDB" id="A0A811TG91"/>
<dbReference type="InterPro" id="IPR014776">
    <property type="entry name" value="4pyrrole_Mease_sub2"/>
</dbReference>